<protein>
    <submittedName>
        <fullName evidence="3">GNAT family N-acetyltransferase</fullName>
    </submittedName>
</protein>
<dbReference type="Pfam" id="PF12867">
    <property type="entry name" value="DinB_2"/>
    <property type="match status" value="1"/>
</dbReference>
<gene>
    <name evidence="3" type="ORF">I5M19_08525</name>
</gene>
<dbReference type="SUPFAM" id="SSF55729">
    <property type="entry name" value="Acyl-CoA N-acyltransferases (Nat)"/>
    <property type="match status" value="1"/>
</dbReference>
<organism evidence="3 4">
    <name type="scientific">Mucilaginibacter segetis</name>
    <dbReference type="NCBI Taxonomy" id="2793071"/>
    <lineage>
        <taxon>Bacteria</taxon>
        <taxon>Pseudomonadati</taxon>
        <taxon>Bacteroidota</taxon>
        <taxon>Sphingobacteriia</taxon>
        <taxon>Sphingobacteriales</taxon>
        <taxon>Sphingobacteriaceae</taxon>
        <taxon>Mucilaginibacter</taxon>
    </lineage>
</organism>
<name>A0A934PUN5_9SPHI</name>
<dbReference type="Proteomes" id="UP000613193">
    <property type="component" value="Unassembled WGS sequence"/>
</dbReference>
<dbReference type="InterPro" id="IPR050769">
    <property type="entry name" value="NAT_camello-type"/>
</dbReference>
<dbReference type="GO" id="GO:0008080">
    <property type="term" value="F:N-acetyltransferase activity"/>
    <property type="evidence" value="ECO:0007669"/>
    <property type="project" value="InterPro"/>
</dbReference>
<evidence type="ECO:0000313" key="3">
    <source>
        <dbReference type="EMBL" id="MBK0379348.1"/>
    </source>
</evidence>
<evidence type="ECO:0000256" key="1">
    <source>
        <dbReference type="ARBA" id="ARBA00022679"/>
    </source>
</evidence>
<keyword evidence="1" id="KW-0808">Transferase</keyword>
<dbReference type="InterPro" id="IPR024775">
    <property type="entry name" value="DinB-like"/>
</dbReference>
<proteinExistence type="predicted"/>
<dbReference type="PROSITE" id="PS51186">
    <property type="entry name" value="GNAT"/>
    <property type="match status" value="1"/>
</dbReference>
<dbReference type="RefSeq" id="WP_200065782.1">
    <property type="nucleotide sequence ID" value="NZ_JAEHFW010000001.1"/>
</dbReference>
<dbReference type="PANTHER" id="PTHR13947">
    <property type="entry name" value="GNAT FAMILY N-ACETYLTRANSFERASE"/>
    <property type="match status" value="1"/>
</dbReference>
<dbReference type="SUPFAM" id="SSF109854">
    <property type="entry name" value="DinB/YfiT-like putative metalloenzymes"/>
    <property type="match status" value="1"/>
</dbReference>
<dbReference type="InterPro" id="IPR034660">
    <property type="entry name" value="DinB/YfiT-like"/>
</dbReference>
<evidence type="ECO:0000259" key="2">
    <source>
        <dbReference type="PROSITE" id="PS51186"/>
    </source>
</evidence>
<feature type="domain" description="N-acetyltransferase" evidence="2">
    <location>
        <begin position="183"/>
        <end position="324"/>
    </location>
</feature>
<reference evidence="3" key="1">
    <citation type="submission" date="2020-12" db="EMBL/GenBank/DDBJ databases">
        <title>Bacterial novel species Mucilaginibacter sp. SD-g isolated from soil.</title>
        <authorList>
            <person name="Jung H.-Y."/>
        </authorList>
    </citation>
    <scope>NUCLEOTIDE SEQUENCE</scope>
    <source>
        <strain evidence="3">SD-g</strain>
    </source>
</reference>
<dbReference type="InterPro" id="IPR016181">
    <property type="entry name" value="Acyl_CoA_acyltransferase"/>
</dbReference>
<dbReference type="CDD" id="cd04301">
    <property type="entry name" value="NAT_SF"/>
    <property type="match status" value="1"/>
</dbReference>
<dbReference type="InterPro" id="IPR000182">
    <property type="entry name" value="GNAT_dom"/>
</dbReference>
<keyword evidence="4" id="KW-1185">Reference proteome</keyword>
<dbReference type="EMBL" id="JAEHFW010000001">
    <property type="protein sequence ID" value="MBK0379348.1"/>
    <property type="molecule type" value="Genomic_DNA"/>
</dbReference>
<dbReference type="Gene3D" id="3.40.630.30">
    <property type="match status" value="1"/>
</dbReference>
<evidence type="ECO:0000313" key="4">
    <source>
        <dbReference type="Proteomes" id="UP000613193"/>
    </source>
</evidence>
<dbReference type="Pfam" id="PF00583">
    <property type="entry name" value="Acetyltransf_1"/>
    <property type="match status" value="1"/>
</dbReference>
<comment type="caution">
    <text evidence="3">The sequence shown here is derived from an EMBL/GenBank/DDBJ whole genome shotgun (WGS) entry which is preliminary data.</text>
</comment>
<dbReference type="Gene3D" id="1.20.120.450">
    <property type="entry name" value="dinb family like domain"/>
    <property type="match status" value="1"/>
</dbReference>
<accession>A0A934PUN5</accession>
<dbReference type="AlphaFoldDB" id="A0A934PUN5"/>
<sequence length="324" mass="36600">MTKKDISNLHAIHPWHERYISLTADLSPLEVLQEHRHPFDAKELEALGALTYAPGKWTIREILQHLVDTERILGYRALCIARGEQVPLPDYDEAAYGQSIGVANRPITALLAEFDLVRQSNLLLFQSFDEAMLKQVGTAAEKRVSVLAIAYILAGHPLHHLALVRERYLPLRQPVALVVNAPAYLRYFEALNKQWIVKDFVLEPEDIYVLENPQEAIVDRGGVILYAVEQDEVVGTVALQPQGEDWEMIKMAVAENRRRRGIGQFLIRSAIAQAQSMGIERLILHSNSISNAQAVSLYRKLGFTEVPLGKVPYERANLKMEINI</sequence>
<dbReference type="PANTHER" id="PTHR13947:SF37">
    <property type="entry name" value="LD18367P"/>
    <property type="match status" value="1"/>
</dbReference>